<dbReference type="InterPro" id="IPR029069">
    <property type="entry name" value="HotDog_dom_sf"/>
</dbReference>
<evidence type="ECO:0000259" key="1">
    <source>
        <dbReference type="Pfam" id="PF01575"/>
    </source>
</evidence>
<dbReference type="AlphaFoldDB" id="A0A6A4EAD5"/>
<comment type="caution">
    <text evidence="2">The sequence shown here is derived from an EMBL/GenBank/DDBJ whole genome shotgun (WGS) entry which is preliminary data.</text>
</comment>
<dbReference type="GO" id="GO:0006633">
    <property type="term" value="P:fatty acid biosynthetic process"/>
    <property type="evidence" value="ECO:0007669"/>
    <property type="project" value="TreeGrafter"/>
</dbReference>
<accession>A0A6A4EAD5</accession>
<evidence type="ECO:0000313" key="2">
    <source>
        <dbReference type="EMBL" id="KAE9319889.1"/>
    </source>
</evidence>
<feature type="domain" description="MaoC-like" evidence="1">
    <location>
        <begin position="54"/>
        <end position="148"/>
    </location>
</feature>
<reference evidence="2 4" key="1">
    <citation type="submission" date="2018-08" db="EMBL/GenBank/DDBJ databases">
        <title>Genomic investigation of the strawberry pathogen Phytophthora fragariae indicates pathogenicity is determined by transcriptional variation in three key races.</title>
        <authorList>
            <person name="Adams T.M."/>
            <person name="Armitage A.D."/>
            <person name="Sobczyk M.K."/>
            <person name="Bates H.J."/>
            <person name="Dunwell J.M."/>
            <person name="Nellist C.F."/>
            <person name="Harrison R.J."/>
        </authorList>
    </citation>
    <scope>NUCLEOTIDE SEQUENCE [LARGE SCALE GENOMIC DNA]</scope>
    <source>
        <strain evidence="2 4">A4</strain>
        <strain evidence="3 5">NOV-77</strain>
    </source>
</reference>
<dbReference type="Pfam" id="PF01575">
    <property type="entry name" value="MaoC_dehydratas"/>
    <property type="match status" value="1"/>
</dbReference>
<dbReference type="InterPro" id="IPR050965">
    <property type="entry name" value="UPF0336/Enoyl-CoA_hydratase"/>
</dbReference>
<dbReference type="InterPro" id="IPR002539">
    <property type="entry name" value="MaoC-like_dom"/>
</dbReference>
<dbReference type="PANTHER" id="PTHR43437:SF3">
    <property type="entry name" value="HYDROXYACYL-THIOESTER DEHYDRATASE TYPE 2, MITOCHONDRIAL"/>
    <property type="match status" value="1"/>
</dbReference>
<gene>
    <name evidence="2" type="ORF">PF001_g5680</name>
    <name evidence="3" type="ORF">PF008_g4164</name>
</gene>
<dbReference type="Gene3D" id="3.10.129.10">
    <property type="entry name" value="Hotdog Thioesterase"/>
    <property type="match status" value="1"/>
</dbReference>
<proteinExistence type="predicted"/>
<evidence type="ECO:0000313" key="4">
    <source>
        <dbReference type="Proteomes" id="UP000437068"/>
    </source>
</evidence>
<protein>
    <recommendedName>
        <fullName evidence="1">MaoC-like domain-containing protein</fullName>
    </recommendedName>
</protein>
<organism evidence="2 4">
    <name type="scientific">Phytophthora fragariae</name>
    <dbReference type="NCBI Taxonomy" id="53985"/>
    <lineage>
        <taxon>Eukaryota</taxon>
        <taxon>Sar</taxon>
        <taxon>Stramenopiles</taxon>
        <taxon>Oomycota</taxon>
        <taxon>Peronosporomycetes</taxon>
        <taxon>Peronosporales</taxon>
        <taxon>Peronosporaceae</taxon>
        <taxon>Phytophthora</taxon>
    </lineage>
</organism>
<dbReference type="EMBL" id="QXGE01000214">
    <property type="protein sequence ID" value="KAE9319889.1"/>
    <property type="molecule type" value="Genomic_DNA"/>
</dbReference>
<dbReference type="Proteomes" id="UP000437068">
    <property type="component" value="Unassembled WGS sequence"/>
</dbReference>
<dbReference type="PANTHER" id="PTHR43437">
    <property type="entry name" value="HYDROXYACYL-THIOESTER DEHYDRATASE TYPE 2, MITOCHONDRIAL-RELATED"/>
    <property type="match status" value="1"/>
</dbReference>
<dbReference type="GO" id="GO:0019171">
    <property type="term" value="F:(3R)-hydroxyacyl-[acyl-carrier-protein] dehydratase activity"/>
    <property type="evidence" value="ECO:0007669"/>
    <property type="project" value="TreeGrafter"/>
</dbReference>
<evidence type="ECO:0000313" key="3">
    <source>
        <dbReference type="EMBL" id="KAE9355242.1"/>
    </source>
</evidence>
<evidence type="ECO:0000313" key="5">
    <source>
        <dbReference type="Proteomes" id="UP000486351"/>
    </source>
</evidence>
<dbReference type="SUPFAM" id="SSF54637">
    <property type="entry name" value="Thioesterase/thiol ester dehydrase-isomerase"/>
    <property type="match status" value="1"/>
</dbReference>
<dbReference type="Proteomes" id="UP000486351">
    <property type="component" value="Unassembled WGS sequence"/>
</dbReference>
<name>A0A6A4EAD5_9STRA</name>
<sequence>MKMLRLERRWQRVSPWARRRSFSSSASDGRFVVEGELTKLPVGAIPAVGVEAQVTHVFSIEDTRAFALLSGDNNPLHVDAEFARQHAAESKPVVQGLLSASLFATIFGRTVPGAVYVKQDLRWRAPLLVDEQVTAHIRVVRVRKRFVECETVCSKAADGVVVVDGHATLLLPSPANQEAASS</sequence>
<dbReference type="GO" id="GO:0005739">
    <property type="term" value="C:mitochondrion"/>
    <property type="evidence" value="ECO:0007669"/>
    <property type="project" value="TreeGrafter"/>
</dbReference>
<dbReference type="EMBL" id="QXFY01000137">
    <property type="protein sequence ID" value="KAE9355242.1"/>
    <property type="molecule type" value="Genomic_DNA"/>
</dbReference>